<proteinExistence type="predicted"/>
<evidence type="ECO:0000313" key="1">
    <source>
        <dbReference type="EMBL" id="SDX49426.1"/>
    </source>
</evidence>
<dbReference type="Proteomes" id="UP000243778">
    <property type="component" value="Unassembled WGS sequence"/>
</dbReference>
<accession>A0A1H3C5P0</accession>
<protein>
    <submittedName>
        <fullName evidence="1">Uncharacterized protein</fullName>
    </submittedName>
</protein>
<dbReference type="OrthoDB" id="7018501at2"/>
<keyword evidence="2" id="KW-1185">Reference proteome</keyword>
<dbReference type="AlphaFoldDB" id="A0A1H3C5P0"/>
<dbReference type="EMBL" id="FNNU01000004">
    <property type="protein sequence ID" value="SDX49426.1"/>
    <property type="molecule type" value="Genomic_DNA"/>
</dbReference>
<name>A0A1H3C5P0_9PSED</name>
<gene>
    <name evidence="1" type="ORF">SAMN05216287_3114</name>
</gene>
<reference evidence="2" key="1">
    <citation type="submission" date="2016-10" db="EMBL/GenBank/DDBJ databases">
        <authorList>
            <person name="Varghese N."/>
            <person name="Submissions S."/>
        </authorList>
    </citation>
    <scope>NUCLEOTIDE SEQUENCE [LARGE SCALE GENOMIC DNA]</scope>
    <source>
        <strain evidence="2">NRRL B-59562</strain>
    </source>
</reference>
<evidence type="ECO:0000313" key="2">
    <source>
        <dbReference type="Proteomes" id="UP000243778"/>
    </source>
</evidence>
<sequence length="98" mass="10876">MDQLEAFFACCARVLDGDAALIAQLRARGFACEAGGWRFSLPAVHAFLGGRDEDYPGWLKRLYTSDFNARLRALGGEIVIVDNHGKVDQNLYGMRRIA</sequence>
<dbReference type="STRING" id="1007099.SAMN05216287_3114"/>
<dbReference type="RefSeq" id="WP_090230055.1">
    <property type="nucleotide sequence ID" value="NZ_FNNU01000004.1"/>
</dbReference>
<organism evidence="1 2">
    <name type="scientific">Pseudomonas kuykendallii</name>
    <dbReference type="NCBI Taxonomy" id="1007099"/>
    <lineage>
        <taxon>Bacteria</taxon>
        <taxon>Pseudomonadati</taxon>
        <taxon>Pseudomonadota</taxon>
        <taxon>Gammaproteobacteria</taxon>
        <taxon>Pseudomonadales</taxon>
        <taxon>Pseudomonadaceae</taxon>
        <taxon>Pseudomonas</taxon>
    </lineage>
</organism>